<accession>A0ABR3MGW8</accession>
<evidence type="ECO:0000313" key="2">
    <source>
        <dbReference type="EMBL" id="KAL1263581.1"/>
    </source>
</evidence>
<keyword evidence="3" id="KW-1185">Reference proteome</keyword>
<comment type="caution">
    <text evidence="2">The sequence shown here is derived from an EMBL/GenBank/DDBJ whole genome shotgun (WGS) entry which is preliminary data.</text>
</comment>
<evidence type="ECO:0000256" key="1">
    <source>
        <dbReference type="SAM" id="MobiDB-lite"/>
    </source>
</evidence>
<evidence type="ECO:0000313" key="3">
    <source>
        <dbReference type="Proteomes" id="UP001558613"/>
    </source>
</evidence>
<dbReference type="Proteomes" id="UP001558613">
    <property type="component" value="Unassembled WGS sequence"/>
</dbReference>
<sequence length="107" mass="12275">MRITDTPLNGASFKKQHFVGPLVDGMSVKAQYDDYLRLKDSNTSDLQSEEEQVKNRPKRRPKPIHFFGDSDDKSEEEGHHNKRPRGPTKILNKPPSPVIHTTTFYAK</sequence>
<proteinExistence type="predicted"/>
<name>A0ABR3MGW8_9TELE</name>
<protein>
    <submittedName>
        <fullName evidence="2">Uncharacterized protein</fullName>
    </submittedName>
</protein>
<dbReference type="EMBL" id="JAYMGO010000013">
    <property type="protein sequence ID" value="KAL1263581.1"/>
    <property type="molecule type" value="Genomic_DNA"/>
</dbReference>
<organism evidence="2 3">
    <name type="scientific">Cirrhinus molitorella</name>
    <name type="common">mud carp</name>
    <dbReference type="NCBI Taxonomy" id="172907"/>
    <lineage>
        <taxon>Eukaryota</taxon>
        <taxon>Metazoa</taxon>
        <taxon>Chordata</taxon>
        <taxon>Craniata</taxon>
        <taxon>Vertebrata</taxon>
        <taxon>Euteleostomi</taxon>
        <taxon>Actinopterygii</taxon>
        <taxon>Neopterygii</taxon>
        <taxon>Teleostei</taxon>
        <taxon>Ostariophysi</taxon>
        <taxon>Cypriniformes</taxon>
        <taxon>Cyprinidae</taxon>
        <taxon>Labeoninae</taxon>
        <taxon>Labeonini</taxon>
        <taxon>Cirrhinus</taxon>
    </lineage>
</organism>
<reference evidence="2 3" key="1">
    <citation type="submission" date="2023-09" db="EMBL/GenBank/DDBJ databases">
        <authorList>
            <person name="Wang M."/>
        </authorList>
    </citation>
    <scope>NUCLEOTIDE SEQUENCE [LARGE SCALE GENOMIC DNA]</scope>
    <source>
        <strain evidence="2">GT-2023</strain>
        <tissue evidence="2">Liver</tissue>
    </source>
</reference>
<feature type="region of interest" description="Disordered" evidence="1">
    <location>
        <begin position="40"/>
        <end position="107"/>
    </location>
</feature>
<gene>
    <name evidence="2" type="ORF">QQF64_006320</name>
</gene>
<feature type="compositionally biased region" description="Basic and acidic residues" evidence="1">
    <location>
        <begin position="68"/>
        <end position="79"/>
    </location>
</feature>